<evidence type="ECO:0000256" key="8">
    <source>
        <dbReference type="PIRNR" id="PIRNR016661"/>
    </source>
</evidence>
<protein>
    <recommendedName>
        <fullName evidence="8">Biotin transporter</fullName>
    </recommendedName>
</protein>
<keyword evidence="3 8" id="KW-0813">Transport</keyword>
<organism evidence="10 11">
    <name type="scientific">Clostridioides difficile (strain CD196)</name>
    <name type="common">Peptoclostridium difficile</name>
    <dbReference type="NCBI Taxonomy" id="645462"/>
    <lineage>
        <taxon>Bacteria</taxon>
        <taxon>Bacillati</taxon>
        <taxon>Bacillota</taxon>
        <taxon>Clostridia</taxon>
        <taxon>Peptostreptococcales</taxon>
        <taxon>Peptostreptococcaceae</taxon>
        <taxon>Clostridioides</taxon>
    </lineage>
</organism>
<comment type="subcellular location">
    <subcellularLocation>
        <location evidence="1 8">Cell membrane</location>
        <topology evidence="1 8">Multi-pass membrane protein</topology>
    </subcellularLocation>
</comment>
<keyword evidence="7 8" id="KW-0472">Membrane</keyword>
<dbReference type="Gene3D" id="1.10.1760.20">
    <property type="match status" value="1"/>
</dbReference>
<dbReference type="HOGENOM" id="CLU_077931_1_1_9"/>
<evidence type="ECO:0000256" key="6">
    <source>
        <dbReference type="ARBA" id="ARBA00022989"/>
    </source>
</evidence>
<feature type="transmembrane region" description="Helical" evidence="9">
    <location>
        <begin position="153"/>
        <end position="175"/>
    </location>
</feature>
<dbReference type="InterPro" id="IPR003784">
    <property type="entry name" value="BioY"/>
</dbReference>
<evidence type="ECO:0000256" key="1">
    <source>
        <dbReference type="ARBA" id="ARBA00004651"/>
    </source>
</evidence>
<dbReference type="PIRSF" id="PIRSF016661">
    <property type="entry name" value="BioY"/>
    <property type="match status" value="1"/>
</dbReference>
<proteinExistence type="inferred from homology"/>
<feature type="transmembrane region" description="Helical" evidence="9">
    <location>
        <begin position="43"/>
        <end position="60"/>
    </location>
</feature>
<dbReference type="GO" id="GO:0005886">
    <property type="term" value="C:plasma membrane"/>
    <property type="evidence" value="ECO:0007669"/>
    <property type="project" value="UniProtKB-SubCell"/>
</dbReference>
<dbReference type="Proteomes" id="UP000002068">
    <property type="component" value="Chromosome"/>
</dbReference>
<gene>
    <name evidence="10" type="primary">bioY</name>
    <name evidence="10" type="ordered locus">CD196_2759</name>
</gene>
<reference evidence="10 11" key="1">
    <citation type="journal article" date="2009" name="Genome Biol.">
        <title>Comparative genome and phenotypic analysis of Clostridium difficile 027 strains provides insight into the evolution of a hypervirulent bacterium.</title>
        <authorList>
            <person name="Stabler R.A."/>
            <person name="He M."/>
            <person name="Dawson L."/>
            <person name="Martin M."/>
            <person name="Valiente E."/>
            <person name="Corton C."/>
            <person name="Lawley T.D."/>
            <person name="Sebaihia M."/>
            <person name="Quail M.A."/>
            <person name="Rose G."/>
            <person name="Gerding D.N."/>
            <person name="Gibert M."/>
            <person name="Popoff M.R."/>
            <person name="Parkhill J."/>
            <person name="Dougan G."/>
            <person name="Wren B.W."/>
        </authorList>
    </citation>
    <scope>NUCLEOTIDE SEQUENCE [LARGE SCALE GENOMIC DNA]</scope>
    <source>
        <strain evidence="10 11">CD196</strain>
    </source>
</reference>
<evidence type="ECO:0000256" key="3">
    <source>
        <dbReference type="ARBA" id="ARBA00022448"/>
    </source>
</evidence>
<dbReference type="PANTHER" id="PTHR34295">
    <property type="entry name" value="BIOTIN TRANSPORTER BIOY"/>
    <property type="match status" value="1"/>
</dbReference>
<evidence type="ECO:0000256" key="9">
    <source>
        <dbReference type="SAM" id="Phobius"/>
    </source>
</evidence>
<comment type="similarity">
    <text evidence="2 8">Belongs to the BioY family.</text>
</comment>
<name>A0A0H3NEZ9_CLODC</name>
<evidence type="ECO:0000256" key="2">
    <source>
        <dbReference type="ARBA" id="ARBA00010692"/>
    </source>
</evidence>
<accession>A0A0H3NEZ9</accession>
<evidence type="ECO:0000256" key="7">
    <source>
        <dbReference type="ARBA" id="ARBA00023136"/>
    </source>
</evidence>
<keyword evidence="6 9" id="KW-1133">Transmembrane helix</keyword>
<feature type="transmembrane region" description="Helical" evidence="9">
    <location>
        <begin position="124"/>
        <end position="147"/>
    </location>
</feature>
<dbReference type="AlphaFoldDB" id="A0A0H3NEZ9"/>
<keyword evidence="4 8" id="KW-1003">Cell membrane</keyword>
<dbReference type="Pfam" id="PF02632">
    <property type="entry name" value="BioY"/>
    <property type="match status" value="1"/>
</dbReference>
<keyword evidence="5 9" id="KW-0812">Transmembrane</keyword>
<feature type="transmembrane region" description="Helical" evidence="9">
    <location>
        <begin position="20"/>
        <end position="37"/>
    </location>
</feature>
<feature type="transmembrane region" description="Helical" evidence="9">
    <location>
        <begin position="91"/>
        <end position="112"/>
    </location>
</feature>
<dbReference type="KEGG" id="cdc:CD196_2759"/>
<evidence type="ECO:0000256" key="4">
    <source>
        <dbReference type="ARBA" id="ARBA00022475"/>
    </source>
</evidence>
<dbReference type="PANTHER" id="PTHR34295:SF4">
    <property type="entry name" value="BIOTIN TRANSPORTER BIOY-RELATED"/>
    <property type="match status" value="1"/>
</dbReference>
<feature type="transmembrane region" description="Helical" evidence="9">
    <location>
        <begin position="67"/>
        <end position="85"/>
    </location>
</feature>
<dbReference type="GO" id="GO:0015225">
    <property type="term" value="F:biotin transmembrane transporter activity"/>
    <property type="evidence" value="ECO:0007669"/>
    <property type="project" value="UniProtKB-UniRule"/>
</dbReference>
<dbReference type="EMBL" id="FN538970">
    <property type="protein sequence ID" value="CBA65367.1"/>
    <property type="molecule type" value="Genomic_DNA"/>
</dbReference>
<sequence length="187" mass="20364">MKGIIKMKNTKVNIQDLTKMSICVALLCISSYIYIPLPFTPAGVTAQTIMINLIALILTPRQAFSTVGVYIMIGLIGIPVFGGGTSGIGKLLSPTGGFYFGFLFAALIISLLKGRNNDIKRYILITIFVGMPIIYFMGTVFMCYFNQMTVEAALFAAVVPFLIGDTIKSVIASFLGTKLNNVLRRNL</sequence>
<evidence type="ECO:0000256" key="5">
    <source>
        <dbReference type="ARBA" id="ARBA00022692"/>
    </source>
</evidence>
<evidence type="ECO:0000313" key="11">
    <source>
        <dbReference type="Proteomes" id="UP000002068"/>
    </source>
</evidence>
<evidence type="ECO:0000313" key="10">
    <source>
        <dbReference type="EMBL" id="CBA65367.1"/>
    </source>
</evidence>